<dbReference type="InterPro" id="IPR002052">
    <property type="entry name" value="DNA_methylase_N6_adenine_CS"/>
</dbReference>
<dbReference type="STRING" id="260086.SAMN05216207_1002131"/>
<evidence type="ECO:0000256" key="1">
    <source>
        <dbReference type="ARBA" id="ARBA00022603"/>
    </source>
</evidence>
<keyword evidence="1 4" id="KW-0489">Methyltransferase</keyword>
<evidence type="ECO:0000256" key="3">
    <source>
        <dbReference type="SAM" id="MobiDB-lite"/>
    </source>
</evidence>
<accession>A0A1I4T680</accession>
<dbReference type="OrthoDB" id="9803017at2"/>
<dbReference type="CDD" id="cd02440">
    <property type="entry name" value="AdoMet_MTases"/>
    <property type="match status" value="1"/>
</dbReference>
<dbReference type="Pfam" id="PF03602">
    <property type="entry name" value="Cons_hypoth95"/>
    <property type="match status" value="1"/>
</dbReference>
<dbReference type="InterPro" id="IPR029063">
    <property type="entry name" value="SAM-dependent_MTases_sf"/>
</dbReference>
<dbReference type="RefSeq" id="WP_093336930.1">
    <property type="nucleotide sequence ID" value="NZ_FOUY01000002.1"/>
</dbReference>
<dbReference type="SUPFAM" id="SSF53335">
    <property type="entry name" value="S-adenosyl-L-methionine-dependent methyltransferases"/>
    <property type="match status" value="1"/>
</dbReference>
<dbReference type="GO" id="GO:0003676">
    <property type="term" value="F:nucleic acid binding"/>
    <property type="evidence" value="ECO:0007669"/>
    <property type="project" value="InterPro"/>
</dbReference>
<dbReference type="EMBL" id="FOUY01000002">
    <property type="protein sequence ID" value="SFM72206.1"/>
    <property type="molecule type" value="Genomic_DNA"/>
</dbReference>
<dbReference type="GO" id="GO:0031167">
    <property type="term" value="P:rRNA methylation"/>
    <property type="evidence" value="ECO:0007669"/>
    <property type="project" value="InterPro"/>
</dbReference>
<dbReference type="PIRSF" id="PIRSF004553">
    <property type="entry name" value="CHP00095"/>
    <property type="match status" value="1"/>
</dbReference>
<evidence type="ECO:0000256" key="2">
    <source>
        <dbReference type="ARBA" id="ARBA00022679"/>
    </source>
</evidence>
<protein>
    <submittedName>
        <fullName evidence="4">16S rRNA (Guanine966-N2)-methyltransferase</fullName>
    </submittedName>
</protein>
<evidence type="ECO:0000313" key="5">
    <source>
        <dbReference type="Proteomes" id="UP000199614"/>
    </source>
</evidence>
<keyword evidence="5" id="KW-1185">Reference proteome</keyword>
<dbReference type="PANTHER" id="PTHR43542">
    <property type="entry name" value="METHYLTRANSFERASE"/>
    <property type="match status" value="1"/>
</dbReference>
<gene>
    <name evidence="4" type="ORF">SAMN05216207_1002131</name>
</gene>
<dbReference type="GO" id="GO:0008168">
    <property type="term" value="F:methyltransferase activity"/>
    <property type="evidence" value="ECO:0007669"/>
    <property type="project" value="UniProtKB-KW"/>
</dbReference>
<dbReference type="PROSITE" id="PS00092">
    <property type="entry name" value="N6_MTASE"/>
    <property type="match status" value="1"/>
</dbReference>
<keyword evidence="2 4" id="KW-0808">Transferase</keyword>
<dbReference type="NCBIfam" id="TIGR00095">
    <property type="entry name" value="16S rRNA (guanine(966)-N(2))-methyltransferase RsmD"/>
    <property type="match status" value="1"/>
</dbReference>
<proteinExistence type="predicted"/>
<dbReference type="Gene3D" id="3.40.50.150">
    <property type="entry name" value="Vaccinia Virus protein VP39"/>
    <property type="match status" value="1"/>
</dbReference>
<name>A0A1I4T680_PSUAM</name>
<organism evidence="4 5">
    <name type="scientific">Pseudonocardia ammonioxydans</name>
    <dbReference type="NCBI Taxonomy" id="260086"/>
    <lineage>
        <taxon>Bacteria</taxon>
        <taxon>Bacillati</taxon>
        <taxon>Actinomycetota</taxon>
        <taxon>Actinomycetes</taxon>
        <taxon>Pseudonocardiales</taxon>
        <taxon>Pseudonocardiaceae</taxon>
        <taxon>Pseudonocardia</taxon>
    </lineage>
</organism>
<feature type="region of interest" description="Disordered" evidence="3">
    <location>
        <begin position="1"/>
        <end position="24"/>
    </location>
</feature>
<reference evidence="4 5" key="1">
    <citation type="submission" date="2016-10" db="EMBL/GenBank/DDBJ databases">
        <authorList>
            <person name="de Groot N.N."/>
        </authorList>
    </citation>
    <scope>NUCLEOTIDE SEQUENCE [LARGE SCALE GENOMIC DNA]</scope>
    <source>
        <strain evidence="4 5">CGMCC 4.1877</strain>
    </source>
</reference>
<dbReference type="InterPro" id="IPR004398">
    <property type="entry name" value="RNA_MeTrfase_RsmD"/>
</dbReference>
<sequence length="185" mass="18881">MRLIAGDAGGRRLDVPPSGTRPTPDRVREALFSALDHDPGLAGAAVLDLCAGSGALGLEALSRGAADAVFVEADRRAAGVLRRNVGTVGLGGRVVAGKAGTVLAGPAPRAFDVVLVDPPYAVPDSEIAVWLSAAAGNGWLAAGAEIVVERGRSAGEFPWPAGFEPGRPRRYGDTVLHLARYPAGD</sequence>
<dbReference type="AlphaFoldDB" id="A0A1I4T680"/>
<evidence type="ECO:0000313" key="4">
    <source>
        <dbReference type="EMBL" id="SFM72206.1"/>
    </source>
</evidence>
<dbReference type="Proteomes" id="UP000199614">
    <property type="component" value="Unassembled WGS sequence"/>
</dbReference>
<dbReference type="PANTHER" id="PTHR43542:SF1">
    <property type="entry name" value="METHYLTRANSFERASE"/>
    <property type="match status" value="1"/>
</dbReference>